<dbReference type="Pfam" id="PF00670">
    <property type="entry name" value="AdoHcyase_NAD"/>
    <property type="match status" value="1"/>
</dbReference>
<dbReference type="Proteomes" id="UP001501303">
    <property type="component" value="Unassembled WGS sequence"/>
</dbReference>
<feature type="domain" description="S-adenosyl-L-homocysteine hydrolase NAD binding" evidence="2">
    <location>
        <begin position="303"/>
        <end position="457"/>
    </location>
</feature>
<sequence length="905" mass="97644">MAQEAAVNTAPPSFSRWRTVTGPLSAEQVLAAVAKVAERHSLDTRSLGGSAVALSEPCGGRTAVTARWQELPPQPPRTLGHLLTPPPAIEILIDSGPPGSTEAAEDLYRELRRQALPYTAAELDNIRASMPLLERYSKPGPDFDGWALLFRDHHLEHSVGFLLAVERAGVPAEWIFVLDKGDRTYNRDRVRATFTARGYHWGLLDNTAVNAAGNHADELRRATAEVDDFIDRAHDAGRRVLVIDDGGLLAQGYGSATSPRRVDAAIELTVSGLKRISAAGELGIPVMNLARSQVKTLLGYREIADSCMRSLRALLPDRKFIGRQVLLIGYGTLGSRLAPQLRTLGCRVAVVDTDLPTLIQAAEAGYTTYRTAAEALASTDPFVVIGTTGAQALTEDDLRRLPDGVLLAPFATRDFSVLADHQAAAIPGVGSQYRLSTGRTLTVLGDGRSMNLYEADSIPNQGYDAYRAGTLIAARALCTAPDRLPPGLHTTPADTAIADAGLFDTYYNLYNATFTTRPAVVTATSERPAQPTRACIVGYGNAGRLHTRILGDLGAELTIIDPKHQHLPAQHRTFRHGVDGLPSGLATRIDIWSICTPTADHLPVLRAILRHNPAGRILLEKPACQGHEIDSFTALLDQHPQARVTVVDQYQHSTALTTLTEVLADLEPGAAVSRIGVAFTKDRGPDIAAGRFIDRTYGVLGYEWLHMLTVLGRILPGNQMSSYLNSPPDTSELWATHHPDLFLPALTEHTTLTAEEPPVRIELSSSILAPSVPVTSSPATTATWRRGLRPADAQQRHVTLYAGTTRFAAHLDPVTTADGHQLDRNHHRITATRAGHIRHEEVLHDSPLDTAIGNAVTQLLAGTPLPSPNLLPLRRIAALADALRPYAAATALDNRHRALSVGSEA</sequence>
<name>A0ABN2NS06_9ACTN</name>
<evidence type="ECO:0000256" key="1">
    <source>
        <dbReference type="ARBA" id="ARBA00007122"/>
    </source>
</evidence>
<dbReference type="EMBL" id="BAAAMJ010000007">
    <property type="protein sequence ID" value="GAA1899444.1"/>
    <property type="molecule type" value="Genomic_DNA"/>
</dbReference>
<organism evidence="3 4">
    <name type="scientific">Streptomyces sodiiphilus</name>
    <dbReference type="NCBI Taxonomy" id="226217"/>
    <lineage>
        <taxon>Bacteria</taxon>
        <taxon>Bacillati</taxon>
        <taxon>Actinomycetota</taxon>
        <taxon>Actinomycetes</taxon>
        <taxon>Kitasatosporales</taxon>
        <taxon>Streptomycetaceae</taxon>
        <taxon>Streptomyces</taxon>
    </lineage>
</organism>
<dbReference type="SMART" id="SM00997">
    <property type="entry name" value="AdoHcyase_NAD"/>
    <property type="match status" value="1"/>
</dbReference>
<dbReference type="PANTHER" id="PTHR23420:SF0">
    <property type="entry name" value="ADENOSYLHOMOCYSTEINASE"/>
    <property type="match status" value="1"/>
</dbReference>
<dbReference type="InterPro" id="IPR036291">
    <property type="entry name" value="NAD(P)-bd_dom_sf"/>
</dbReference>
<keyword evidence="4" id="KW-1185">Reference proteome</keyword>
<evidence type="ECO:0000313" key="3">
    <source>
        <dbReference type="EMBL" id="GAA1899444.1"/>
    </source>
</evidence>
<proteinExistence type="inferred from homology"/>
<dbReference type="PANTHER" id="PTHR23420">
    <property type="entry name" value="ADENOSYLHOMOCYSTEINASE"/>
    <property type="match status" value="1"/>
</dbReference>
<dbReference type="SUPFAM" id="SSF51735">
    <property type="entry name" value="NAD(P)-binding Rossmann-fold domains"/>
    <property type="match status" value="2"/>
</dbReference>
<evidence type="ECO:0000313" key="4">
    <source>
        <dbReference type="Proteomes" id="UP001501303"/>
    </source>
</evidence>
<dbReference type="InterPro" id="IPR015878">
    <property type="entry name" value="Ado_hCys_hydrolase_NAD-bd"/>
</dbReference>
<protein>
    <recommendedName>
        <fullName evidence="2">S-adenosyl-L-homocysteine hydrolase NAD binding domain-containing protein</fullName>
    </recommendedName>
</protein>
<dbReference type="InterPro" id="IPR000043">
    <property type="entry name" value="Adenosylhomocysteinase-like"/>
</dbReference>
<dbReference type="Gene3D" id="3.40.50.720">
    <property type="entry name" value="NAD(P)-binding Rossmann-like Domain"/>
    <property type="match status" value="2"/>
</dbReference>
<comment type="similarity">
    <text evidence="1">Belongs to the adenosylhomocysteinase family.</text>
</comment>
<evidence type="ECO:0000259" key="2">
    <source>
        <dbReference type="SMART" id="SM00997"/>
    </source>
</evidence>
<gene>
    <name evidence="3" type="ORF">GCM10009716_06580</name>
</gene>
<comment type="caution">
    <text evidence="3">The sequence shown here is derived from an EMBL/GenBank/DDBJ whole genome shotgun (WGS) entry which is preliminary data.</text>
</comment>
<accession>A0ABN2NS06</accession>
<reference evidence="3 4" key="1">
    <citation type="journal article" date="2019" name="Int. J. Syst. Evol. Microbiol.">
        <title>The Global Catalogue of Microorganisms (GCM) 10K type strain sequencing project: providing services to taxonomists for standard genome sequencing and annotation.</title>
        <authorList>
            <consortium name="The Broad Institute Genomics Platform"/>
            <consortium name="The Broad Institute Genome Sequencing Center for Infectious Disease"/>
            <person name="Wu L."/>
            <person name="Ma J."/>
        </authorList>
    </citation>
    <scope>NUCLEOTIDE SEQUENCE [LARGE SCALE GENOMIC DNA]</scope>
    <source>
        <strain evidence="3 4">JCM 13581</strain>
    </source>
</reference>